<evidence type="ECO:0000313" key="19">
    <source>
        <dbReference type="Proteomes" id="UP000518266"/>
    </source>
</evidence>
<dbReference type="PANTHER" id="PTHR16294:SF5">
    <property type="entry name" value="DYSBINDIN"/>
    <property type="match status" value="1"/>
</dbReference>
<dbReference type="GO" id="GO:0014069">
    <property type="term" value="C:postsynaptic density"/>
    <property type="evidence" value="ECO:0007669"/>
    <property type="project" value="UniProtKB-SubCell"/>
</dbReference>
<evidence type="ECO:0000256" key="3">
    <source>
        <dbReference type="ARBA" id="ARBA00004240"/>
    </source>
</evidence>
<evidence type="ECO:0000256" key="10">
    <source>
        <dbReference type="ARBA" id="ARBA00023136"/>
    </source>
</evidence>
<evidence type="ECO:0000256" key="4">
    <source>
        <dbReference type="ARBA" id="ARBA00008686"/>
    </source>
</evidence>
<evidence type="ECO:0000256" key="14">
    <source>
        <dbReference type="ARBA" id="ARBA00037798"/>
    </source>
</evidence>
<dbReference type="GO" id="GO:0005783">
    <property type="term" value="C:endoplasmic reticulum"/>
    <property type="evidence" value="ECO:0007669"/>
    <property type="project" value="UniProtKB-SubCell"/>
</dbReference>
<reference evidence="18 19" key="1">
    <citation type="submission" date="2020-03" db="EMBL/GenBank/DDBJ databases">
        <title>Dissostichus mawsoni Genome sequencing and assembly.</title>
        <authorList>
            <person name="Park H."/>
        </authorList>
    </citation>
    <scope>NUCLEOTIDE SEQUENCE [LARGE SCALE GENOMIC DNA]</scope>
    <source>
        <strain evidence="18">DM0001</strain>
        <tissue evidence="18">Muscle</tissue>
    </source>
</reference>
<keyword evidence="8" id="KW-0770">Synapse</keyword>
<evidence type="ECO:0000256" key="1">
    <source>
        <dbReference type="ARBA" id="ARBA00004123"/>
    </source>
</evidence>
<evidence type="ECO:0000256" key="13">
    <source>
        <dbReference type="ARBA" id="ARBA00034105"/>
    </source>
</evidence>
<evidence type="ECO:0000256" key="8">
    <source>
        <dbReference type="ARBA" id="ARBA00023018"/>
    </source>
</evidence>
<sequence>MCSDCRGSRWGHGDAVCSLGEEESGSDQLQEQLQSVPAFIGDLDAMTANIAHLEGDFEEMESRLVYLETCAVSVNNRQSKQQHINQLEAYKTKKRKEVEALEVELNSEHAQKVAELEQTMKQKLRERQKVYEEAFNQDVQQYLSTGYLQHRECAEQAGTDVRVLDQMTVTNISDQEALDDFLNSTGPDLESCSSESEMKSQIIQAPPTKNQASNQAAEWEQEEEEAASEESYKPLVQSDEEDVQPDMSLVALQDVGTLRGSDESDPAEDLPSG</sequence>
<evidence type="ECO:0000313" key="18">
    <source>
        <dbReference type="EMBL" id="KAF3840320.1"/>
    </source>
</evidence>
<comment type="caution">
    <text evidence="18">The sequence shown here is derived from an EMBL/GenBank/DDBJ whole genome shotgun (WGS) entry which is preliminary data.</text>
</comment>
<evidence type="ECO:0000256" key="15">
    <source>
        <dbReference type="ARBA" id="ARBA00037838"/>
    </source>
</evidence>
<organism evidence="18 19">
    <name type="scientific">Dissostichus mawsoni</name>
    <name type="common">Antarctic cod</name>
    <dbReference type="NCBI Taxonomy" id="36200"/>
    <lineage>
        <taxon>Eukaryota</taxon>
        <taxon>Metazoa</taxon>
        <taxon>Chordata</taxon>
        <taxon>Craniata</taxon>
        <taxon>Vertebrata</taxon>
        <taxon>Euteleostomi</taxon>
        <taxon>Actinopterygii</taxon>
        <taxon>Neopterygii</taxon>
        <taxon>Teleostei</taxon>
        <taxon>Neoteleostei</taxon>
        <taxon>Acanthomorphata</taxon>
        <taxon>Eupercaria</taxon>
        <taxon>Perciformes</taxon>
        <taxon>Notothenioidei</taxon>
        <taxon>Nototheniidae</taxon>
        <taxon>Dissostichus</taxon>
    </lineage>
</organism>
<feature type="region of interest" description="Disordered" evidence="17">
    <location>
        <begin position="185"/>
        <end position="273"/>
    </location>
</feature>
<dbReference type="AlphaFoldDB" id="A0A7J5XT89"/>
<comment type="similarity">
    <text evidence="4">Belongs to the dysbindin family.</text>
</comment>
<feature type="compositionally biased region" description="Acidic residues" evidence="17">
    <location>
        <begin position="263"/>
        <end position="273"/>
    </location>
</feature>
<dbReference type="GO" id="GO:1904115">
    <property type="term" value="C:axon cytoplasm"/>
    <property type="evidence" value="ECO:0007669"/>
    <property type="project" value="GOC"/>
</dbReference>
<keyword evidence="19" id="KW-1185">Reference proteome</keyword>
<keyword evidence="12" id="KW-0968">Cytoplasmic vesicle</keyword>
<dbReference type="Pfam" id="PF04440">
    <property type="entry name" value="Dysbindin"/>
    <property type="match status" value="1"/>
</dbReference>
<dbReference type="GO" id="GO:0033162">
    <property type="term" value="C:melanosome membrane"/>
    <property type="evidence" value="ECO:0007669"/>
    <property type="project" value="UniProtKB-SubCell"/>
</dbReference>
<evidence type="ECO:0000256" key="11">
    <source>
        <dbReference type="ARBA" id="ARBA00023242"/>
    </source>
</evidence>
<dbReference type="GO" id="GO:0031083">
    <property type="term" value="C:BLOC-1 complex"/>
    <property type="evidence" value="ECO:0007669"/>
    <property type="project" value="TreeGrafter"/>
</dbReference>
<keyword evidence="7" id="KW-0256">Endoplasmic reticulum</keyword>
<evidence type="ECO:0000256" key="7">
    <source>
        <dbReference type="ARBA" id="ARBA00022824"/>
    </source>
</evidence>
<dbReference type="Proteomes" id="UP000518266">
    <property type="component" value="Unassembled WGS sequence"/>
</dbReference>
<accession>A0A7J5XT89</accession>
<dbReference type="GO" id="GO:0048490">
    <property type="term" value="P:anterograde synaptic vesicle transport"/>
    <property type="evidence" value="ECO:0007669"/>
    <property type="project" value="TreeGrafter"/>
</dbReference>
<name>A0A7J5XT89_DISMA</name>
<evidence type="ECO:0000256" key="2">
    <source>
        <dbReference type="ARBA" id="ARBA00004125"/>
    </source>
</evidence>
<feature type="compositionally biased region" description="Acidic residues" evidence="17">
    <location>
        <begin position="219"/>
        <end position="228"/>
    </location>
</feature>
<dbReference type="GO" id="GO:2000300">
    <property type="term" value="P:regulation of synaptic vesicle exocytosis"/>
    <property type="evidence" value="ECO:0007669"/>
    <property type="project" value="TreeGrafter"/>
</dbReference>
<keyword evidence="6" id="KW-0967">Endosome</keyword>
<evidence type="ECO:0000256" key="6">
    <source>
        <dbReference type="ARBA" id="ARBA00022753"/>
    </source>
</evidence>
<dbReference type="GO" id="GO:0010008">
    <property type="term" value="C:endosome membrane"/>
    <property type="evidence" value="ECO:0007669"/>
    <property type="project" value="UniProtKB-SubCell"/>
</dbReference>
<gene>
    <name evidence="18" type="ORF">F7725_019037</name>
</gene>
<dbReference type="EMBL" id="JAAKFY010000021">
    <property type="protein sequence ID" value="KAF3840320.1"/>
    <property type="molecule type" value="Genomic_DNA"/>
</dbReference>
<evidence type="ECO:0000256" key="16">
    <source>
        <dbReference type="SAM" id="Coils"/>
    </source>
</evidence>
<dbReference type="GO" id="GO:0031175">
    <property type="term" value="P:neuron projection development"/>
    <property type="evidence" value="ECO:0007669"/>
    <property type="project" value="TreeGrafter"/>
</dbReference>
<dbReference type="OrthoDB" id="2445127at2759"/>
<dbReference type="GO" id="GO:0005634">
    <property type="term" value="C:nucleus"/>
    <property type="evidence" value="ECO:0007669"/>
    <property type="project" value="UniProtKB-SubCell"/>
</dbReference>
<evidence type="ECO:0008006" key="20">
    <source>
        <dbReference type="Google" id="ProtNLM"/>
    </source>
</evidence>
<keyword evidence="9 16" id="KW-0175">Coiled coil</keyword>
<dbReference type="InterPro" id="IPR007531">
    <property type="entry name" value="Dysbindin"/>
</dbReference>
<dbReference type="GO" id="GO:0060155">
    <property type="term" value="P:platelet dense granule organization"/>
    <property type="evidence" value="ECO:0007669"/>
    <property type="project" value="TreeGrafter"/>
</dbReference>
<keyword evidence="11" id="KW-0539">Nucleus</keyword>
<evidence type="ECO:0000256" key="12">
    <source>
        <dbReference type="ARBA" id="ARBA00023329"/>
    </source>
</evidence>
<feature type="coiled-coil region" evidence="16">
    <location>
        <begin position="43"/>
        <end position="133"/>
    </location>
</feature>
<feature type="compositionally biased region" description="Polar residues" evidence="17">
    <location>
        <begin position="185"/>
        <end position="210"/>
    </location>
</feature>
<evidence type="ECO:0000256" key="5">
    <source>
        <dbReference type="ARBA" id="ARBA00022490"/>
    </source>
</evidence>
<keyword evidence="10" id="KW-0472">Membrane</keyword>
<evidence type="ECO:0000256" key="9">
    <source>
        <dbReference type="ARBA" id="ARBA00023054"/>
    </source>
</evidence>
<proteinExistence type="inferred from homology"/>
<dbReference type="GO" id="GO:0005886">
    <property type="term" value="C:plasma membrane"/>
    <property type="evidence" value="ECO:0007669"/>
    <property type="project" value="TreeGrafter"/>
</dbReference>
<dbReference type="PANTHER" id="PTHR16294">
    <property type="entry name" value="DYSTROBREVIN BINDING PROTEIN 1 DYSBINDIN"/>
    <property type="match status" value="1"/>
</dbReference>
<protein>
    <recommendedName>
        <fullName evidence="20">Dysbindin</fullName>
    </recommendedName>
</protein>
<comment type="subcellular location">
    <subcellularLocation>
        <location evidence="15">Cytoplasmic vesicle</location>
        <location evidence="15">Secretory vesicle</location>
        <location evidence="15">Synaptic vesicle membrane</location>
        <topology evidence="15">Peripheral membrane protein</topology>
        <orientation evidence="15">Cytoplasmic side</orientation>
    </subcellularLocation>
    <subcellularLocation>
        <location evidence="3">Endoplasmic reticulum</location>
    </subcellularLocation>
    <subcellularLocation>
        <location evidence="2">Endosome membrane</location>
        <topology evidence="2">Peripheral membrane protein</topology>
        <orientation evidence="2">Cytoplasmic side</orientation>
    </subcellularLocation>
    <subcellularLocation>
        <location evidence="14">Melanosome membrane</location>
        <topology evidence="14">Peripheral membrane protein</topology>
        <orientation evidence="14">Cytoplasmic side</orientation>
    </subcellularLocation>
    <subcellularLocation>
        <location evidence="1">Nucleus</location>
    </subcellularLocation>
    <subcellularLocation>
        <location evidence="13">Postsynaptic density</location>
    </subcellularLocation>
</comment>
<keyword evidence="5" id="KW-0963">Cytoplasm</keyword>
<evidence type="ECO:0000256" key="17">
    <source>
        <dbReference type="SAM" id="MobiDB-lite"/>
    </source>
</evidence>
<dbReference type="GO" id="GO:0030672">
    <property type="term" value="C:synaptic vesicle membrane"/>
    <property type="evidence" value="ECO:0007669"/>
    <property type="project" value="UniProtKB-SubCell"/>
</dbReference>